<dbReference type="Gene3D" id="2.40.50.140">
    <property type="entry name" value="Nucleic acid-binding proteins"/>
    <property type="match status" value="1"/>
</dbReference>
<comment type="caution">
    <text evidence="3">The sequence shown here is derived from an EMBL/GenBank/DDBJ whole genome shotgun (WGS) entry which is preliminary data.</text>
</comment>
<dbReference type="GO" id="GO:0031125">
    <property type="term" value="P:rRNA 3'-end processing"/>
    <property type="evidence" value="ECO:0007669"/>
    <property type="project" value="TreeGrafter"/>
</dbReference>
<dbReference type="SMART" id="SM00471">
    <property type="entry name" value="HDc"/>
    <property type="match status" value="1"/>
</dbReference>
<dbReference type="Pfam" id="PF01966">
    <property type="entry name" value="HD"/>
    <property type="match status" value="1"/>
</dbReference>
<dbReference type="CDD" id="cd00077">
    <property type="entry name" value="HDc"/>
    <property type="match status" value="1"/>
</dbReference>
<dbReference type="Pfam" id="PF01336">
    <property type="entry name" value="tRNA_anti-codon"/>
    <property type="match status" value="1"/>
</dbReference>
<reference evidence="3" key="1">
    <citation type="journal article" date="2020" name="mSystems">
        <title>Genome- and Community-Level Interaction Insights into Carbon Utilization and Element Cycling Functions of Hydrothermarchaeota in Hydrothermal Sediment.</title>
        <authorList>
            <person name="Zhou Z."/>
            <person name="Liu Y."/>
            <person name="Xu W."/>
            <person name="Pan J."/>
            <person name="Luo Z.H."/>
            <person name="Li M."/>
        </authorList>
    </citation>
    <scope>NUCLEOTIDE SEQUENCE [LARGE SCALE GENOMIC DNA]</scope>
    <source>
        <strain evidence="3">SpSt-479</strain>
    </source>
</reference>
<protein>
    <submittedName>
        <fullName evidence="3">HD domain-containing protein</fullName>
    </submittedName>
</protein>
<dbReference type="InterPro" id="IPR004365">
    <property type="entry name" value="NA-bd_OB_tRNA"/>
</dbReference>
<dbReference type="Gene3D" id="1.10.3210.10">
    <property type="entry name" value="Hypothetical protein af1432"/>
    <property type="match status" value="1"/>
</dbReference>
<dbReference type="GO" id="GO:0016787">
    <property type="term" value="F:hydrolase activity"/>
    <property type="evidence" value="ECO:0007669"/>
    <property type="project" value="UniProtKB-KW"/>
</dbReference>
<organism evidence="3">
    <name type="scientific">Ignavibacterium album</name>
    <dbReference type="NCBI Taxonomy" id="591197"/>
    <lineage>
        <taxon>Bacteria</taxon>
        <taxon>Pseudomonadati</taxon>
        <taxon>Ignavibacteriota</taxon>
        <taxon>Ignavibacteria</taxon>
        <taxon>Ignavibacteriales</taxon>
        <taxon>Ignavibacteriaceae</taxon>
        <taxon>Ignavibacterium</taxon>
    </lineage>
</organism>
<accession>A0A7V3E5L5</accession>
<evidence type="ECO:0000259" key="2">
    <source>
        <dbReference type="SMART" id="SM00471"/>
    </source>
</evidence>
<evidence type="ECO:0000256" key="1">
    <source>
        <dbReference type="ARBA" id="ARBA00022801"/>
    </source>
</evidence>
<dbReference type="InterPro" id="IPR012340">
    <property type="entry name" value="NA-bd_OB-fold"/>
</dbReference>
<dbReference type="PANTHER" id="PTHR37294">
    <property type="entry name" value="3'-5' EXORIBONUCLEASE YHAM"/>
    <property type="match status" value="1"/>
</dbReference>
<dbReference type="SUPFAM" id="SSF109604">
    <property type="entry name" value="HD-domain/PDEase-like"/>
    <property type="match status" value="1"/>
</dbReference>
<feature type="domain" description="HD/PDEase" evidence="2">
    <location>
        <begin position="162"/>
        <end position="295"/>
    </location>
</feature>
<dbReference type="AlphaFoldDB" id="A0A7V3E5L5"/>
<evidence type="ECO:0000313" key="3">
    <source>
        <dbReference type="EMBL" id="HFI90050.1"/>
    </source>
</evidence>
<dbReference type="EMBL" id="DSUJ01000002">
    <property type="protein sequence ID" value="HFI90050.1"/>
    <property type="molecule type" value="Genomic_DNA"/>
</dbReference>
<dbReference type="InterPro" id="IPR003607">
    <property type="entry name" value="HD/PDEase_dom"/>
</dbReference>
<sequence>MLNQSELASLSKGDSVDHFLLVKKCDLRLTKQNKEYLSLELADKTLSVQSNLWDDVKNFYNLKTNIATGSIVRVKGQLDEYQGAPQIKITEIRLAKEEDNVTPLDFIPRSSRDLNEMKNEFIARIKKVSNSYLNKLLKNIFSNERFEKYSAAPAGKQWHHSYISGLIEHTLEIIKICDLMCDIHSELNRDLLISGAMLHDFGKIEELSFDSAFEYTDKGKLIGHIVIASIIVSDEIKKIKDFPEDLKINLLHLILSHQGKLEHASPVVPKTLEAITLYQADELSAKVNAYKLTLQSEIKQNSKWTKFINLAGTDLYSHELENFPESENKTLFD</sequence>
<dbReference type="CDD" id="cd04492">
    <property type="entry name" value="YhaM_OBF_like"/>
    <property type="match status" value="1"/>
</dbReference>
<name>A0A7V3E5L5_9BACT</name>
<keyword evidence="1" id="KW-0378">Hydrolase</keyword>
<proteinExistence type="predicted"/>
<dbReference type="PANTHER" id="PTHR37294:SF1">
    <property type="entry name" value="3'-5' EXORIBONUCLEASE YHAM"/>
    <property type="match status" value="1"/>
</dbReference>
<dbReference type="GO" id="GO:0003676">
    <property type="term" value="F:nucleic acid binding"/>
    <property type="evidence" value="ECO:0007669"/>
    <property type="project" value="InterPro"/>
</dbReference>
<gene>
    <name evidence="3" type="ORF">ENS31_00810</name>
</gene>
<dbReference type="InterPro" id="IPR006674">
    <property type="entry name" value="HD_domain"/>
</dbReference>
<dbReference type="InterPro" id="IPR050798">
    <property type="entry name" value="YhaM_exoribonuc/phosphodiest"/>
</dbReference>